<dbReference type="PROSITE" id="PS51409">
    <property type="entry name" value="ARGINASE_2"/>
    <property type="match status" value="1"/>
</dbReference>
<dbReference type="NCBIfam" id="TIGR01227">
    <property type="entry name" value="hutG"/>
    <property type="match status" value="1"/>
</dbReference>
<reference evidence="10" key="2">
    <citation type="journal article" date="2016" name="Genome Announc.">
        <title>Draft Genome Sequences of Two Novel Amoeba-Resistant Intranuclear Bacteria, 'Candidatus Berkiella cookevillensis' and 'Candidatus Berkiella aquae'.</title>
        <authorList>
            <person name="Mehari Y.T."/>
            <person name="Arivett B.A."/>
            <person name="Farone A.L."/>
            <person name="Gunderson J.H."/>
            <person name="Farone M.B."/>
        </authorList>
    </citation>
    <scope>NUCLEOTIDE SEQUENCE</scope>
    <source>
        <strain evidence="10">HT99</strain>
    </source>
</reference>
<sequence length="335" mass="37285">MHKYPKFSDKNYSFPNQEDWEGRVDSAEPFARFYQAVKCKSLDAFFMSLLPTEQPTIVFLGFACDEGVRRNQGRVGAASSPKALRKALANYPLHDNAFALHLIDVGDINCLDGNLENAQQHLAQAVEAIIAKGAFPLILGGGHETAWGSYLGLRQSVARQNIAILNFDAHFDMRPMLENSQGTSGTSFLQIAQNRLNNNLAFHYYCLGINKASNTHFLFETAKKWQVQYLSYEEIYATSNKAIQFVENIIQSHDALYVSLCMDVFSAAFAPGVSAVSPAGLMPYQVMPLLQILAASKKTVLFDIVELAPAYDQQGLTAKLGAQCIAEFLYRYQQR</sequence>
<dbReference type="CDD" id="cd09988">
    <property type="entry name" value="Formimidoylglutamase"/>
    <property type="match status" value="1"/>
</dbReference>
<reference evidence="10" key="3">
    <citation type="submission" date="2021-06" db="EMBL/GenBank/DDBJ databases">
        <title>Genomic Description and Analysis of Intracellular Bacteria, Candidatus Berkiella cookevillensis and Candidatus Berkiella aquae.</title>
        <authorList>
            <person name="Kidane D.T."/>
            <person name="Mehari Y.T."/>
            <person name="Rice F.C."/>
            <person name="Arivett B.A."/>
            <person name="Farone A.L."/>
            <person name="Berk S.G."/>
            <person name="Farone M.B."/>
        </authorList>
    </citation>
    <scope>NUCLEOTIDE SEQUENCE</scope>
    <source>
        <strain evidence="10">HT99</strain>
    </source>
</reference>
<evidence type="ECO:0000256" key="6">
    <source>
        <dbReference type="NCBIfam" id="TIGR01227"/>
    </source>
</evidence>
<evidence type="ECO:0000256" key="4">
    <source>
        <dbReference type="ARBA" id="ARBA00023211"/>
    </source>
</evidence>
<feature type="binding site" evidence="7">
    <location>
        <position position="263"/>
    </location>
    <ligand>
        <name>Mn(2+)</name>
        <dbReference type="ChEBI" id="CHEBI:29035"/>
        <label>1</label>
    </ligand>
</feature>
<evidence type="ECO:0000313" key="10">
    <source>
        <dbReference type="EMBL" id="MCS5711766.1"/>
    </source>
</evidence>
<dbReference type="Proteomes" id="UP000051497">
    <property type="component" value="Unassembled WGS sequence"/>
</dbReference>
<keyword evidence="4 5" id="KW-0464">Manganese</keyword>
<feature type="binding site" evidence="5 7">
    <location>
        <position position="172"/>
    </location>
    <ligand>
        <name>Mn(2+)</name>
        <dbReference type="ChEBI" id="CHEBI:29035"/>
        <label>1</label>
    </ligand>
</feature>
<dbReference type="OrthoDB" id="9789727at2"/>
<dbReference type="Pfam" id="PF00491">
    <property type="entry name" value="Arginase"/>
    <property type="match status" value="1"/>
</dbReference>
<feature type="binding site" evidence="5">
    <location>
        <position position="168"/>
    </location>
    <ligand>
        <name>Mn(2+)</name>
        <dbReference type="ChEBI" id="CHEBI:29035"/>
        <label>2</label>
    </ligand>
</feature>
<feature type="binding site" evidence="7">
    <location>
        <position position="170"/>
    </location>
    <ligand>
        <name>Mn(2+)</name>
        <dbReference type="ChEBI" id="CHEBI:29035"/>
        <label>1</label>
    </ligand>
</feature>
<keyword evidence="1 5" id="KW-0479">Metal-binding</keyword>
<comment type="caution">
    <text evidence="9">The sequence shown here is derived from an EMBL/GenBank/DDBJ whole genome shotgun (WGS) entry which is preliminary data.</text>
</comment>
<dbReference type="PATRIC" id="fig|1590043.3.peg.418"/>
<evidence type="ECO:0000256" key="7">
    <source>
        <dbReference type="PIRSR" id="PIRSR036979-1"/>
    </source>
</evidence>
<name>A0A0Q9YQ27_9GAMM</name>
<dbReference type="EC" id="3.5.3.8" evidence="5 6"/>
<dbReference type="RefSeq" id="WP_075065085.1">
    <property type="nucleotide sequence ID" value="NZ_LKAJ02000001.1"/>
</dbReference>
<gene>
    <name evidence="5 9" type="primary">hutG</name>
    <name evidence="9" type="ORF">HT99x_00416</name>
    <name evidence="10" type="ORF">HT99x_010020</name>
</gene>
<evidence type="ECO:0000256" key="1">
    <source>
        <dbReference type="ARBA" id="ARBA00022723"/>
    </source>
</evidence>
<comment type="function">
    <text evidence="5">Catalyzes the conversion of N-formimidoyl-L-glutamate to L-glutamate and formamide.</text>
</comment>
<dbReference type="GO" id="GO:0033389">
    <property type="term" value="P:putrescine biosynthetic process from arginine, via agmatine"/>
    <property type="evidence" value="ECO:0007669"/>
    <property type="project" value="TreeGrafter"/>
</dbReference>
<feature type="binding site" evidence="5">
    <location>
        <position position="263"/>
    </location>
    <ligand>
        <name>Mn(2+)</name>
        <dbReference type="ChEBI" id="CHEBI:29035"/>
        <label>2</label>
    </ligand>
</feature>
<dbReference type="PANTHER" id="PTHR11358:SF35">
    <property type="entry name" value="FORMIMIDOYLGLUTAMASE"/>
    <property type="match status" value="1"/>
</dbReference>
<keyword evidence="2 5" id="KW-0378">Hydrolase</keyword>
<feature type="binding site" evidence="5 7">
    <location>
        <position position="168"/>
    </location>
    <ligand>
        <name>Mn(2+)</name>
        <dbReference type="ChEBI" id="CHEBI:29035"/>
        <label>1</label>
    </ligand>
</feature>
<dbReference type="PIRSF" id="PIRSF036979">
    <property type="entry name" value="Arginase"/>
    <property type="match status" value="1"/>
</dbReference>
<dbReference type="UniPathway" id="UPA00379">
    <property type="reaction ID" value="UER00552"/>
</dbReference>
<proteinExistence type="inferred from homology"/>
<dbReference type="InterPro" id="IPR023696">
    <property type="entry name" value="Ureohydrolase_dom_sf"/>
</dbReference>
<dbReference type="GO" id="GO:0030145">
    <property type="term" value="F:manganese ion binding"/>
    <property type="evidence" value="ECO:0007669"/>
    <property type="project" value="UniProtKB-UniRule"/>
</dbReference>
<dbReference type="STRING" id="295108.HT99x_00416"/>
<dbReference type="EMBL" id="LKAJ02000001">
    <property type="protein sequence ID" value="MCS5711766.1"/>
    <property type="molecule type" value="Genomic_DNA"/>
</dbReference>
<evidence type="ECO:0000256" key="5">
    <source>
        <dbReference type="HAMAP-Rule" id="MF_00737"/>
    </source>
</evidence>
<dbReference type="GO" id="GO:0019557">
    <property type="term" value="P:L-histidine catabolic process to glutamate and formate"/>
    <property type="evidence" value="ECO:0007669"/>
    <property type="project" value="UniProtKB-UniPathway"/>
</dbReference>
<feature type="binding site" evidence="5 7">
    <location>
        <position position="143"/>
    </location>
    <ligand>
        <name>Mn(2+)</name>
        <dbReference type="ChEBI" id="CHEBI:29035"/>
        <label>1</label>
    </ligand>
</feature>
<comment type="cofactor">
    <cofactor evidence="5 7">
        <name>Mn(2+)</name>
        <dbReference type="ChEBI" id="CHEBI:29035"/>
    </cofactor>
    <text evidence="5 7">Binds 2 manganese ions per subunit.</text>
</comment>
<evidence type="ECO:0000256" key="2">
    <source>
        <dbReference type="ARBA" id="ARBA00022801"/>
    </source>
</evidence>
<dbReference type="EMBL" id="LKAJ01000001">
    <property type="protein sequence ID" value="KRG22875.1"/>
    <property type="molecule type" value="Genomic_DNA"/>
</dbReference>
<feature type="binding site" evidence="5 7">
    <location>
        <position position="261"/>
    </location>
    <ligand>
        <name>Mn(2+)</name>
        <dbReference type="ChEBI" id="CHEBI:29035"/>
        <label>1</label>
    </ligand>
</feature>
<dbReference type="GO" id="GO:0008783">
    <property type="term" value="F:agmatinase activity"/>
    <property type="evidence" value="ECO:0007669"/>
    <property type="project" value="TreeGrafter"/>
</dbReference>
<dbReference type="AlphaFoldDB" id="A0A0Q9YQ27"/>
<protein>
    <recommendedName>
        <fullName evidence="5 6">Formimidoylglutamase</fullName>
        <ecNumber evidence="5 6">3.5.3.8</ecNumber>
    </recommendedName>
    <alternativeName>
        <fullName evidence="5">Formiminoglutamase</fullName>
    </alternativeName>
    <alternativeName>
        <fullName evidence="5">Formiminoglutamate hydrolase</fullName>
    </alternativeName>
</protein>
<comment type="similarity">
    <text evidence="5 8">Belongs to the arginase family.</text>
</comment>
<evidence type="ECO:0000313" key="9">
    <source>
        <dbReference type="EMBL" id="KRG22875.1"/>
    </source>
</evidence>
<comment type="catalytic activity">
    <reaction evidence="5">
        <text>N-formimidoyl-L-glutamate + H2O = formamide + L-glutamate</text>
        <dbReference type="Rhea" id="RHEA:22492"/>
        <dbReference type="ChEBI" id="CHEBI:15377"/>
        <dbReference type="ChEBI" id="CHEBI:16397"/>
        <dbReference type="ChEBI" id="CHEBI:29985"/>
        <dbReference type="ChEBI" id="CHEBI:58928"/>
        <dbReference type="EC" id="3.5.3.8"/>
    </reaction>
</comment>
<dbReference type="PANTHER" id="PTHR11358">
    <property type="entry name" value="ARGINASE/AGMATINASE"/>
    <property type="match status" value="1"/>
</dbReference>
<dbReference type="GO" id="GO:0050415">
    <property type="term" value="F:formimidoylglutamase activity"/>
    <property type="evidence" value="ECO:0007669"/>
    <property type="project" value="UniProtKB-UniRule"/>
</dbReference>
<reference evidence="9" key="1">
    <citation type="submission" date="2015-09" db="EMBL/GenBank/DDBJ databases">
        <title>Draft Genome Sequences of Two Novel Amoeba-resistant Intranuclear Bacteria, Candidatus Berkiella cookevillensis and Candidatus Berkiella aquae.</title>
        <authorList>
            <person name="Mehari Y.T."/>
            <person name="Arivett B.A."/>
            <person name="Farone A.L."/>
            <person name="Gunderson J.H."/>
            <person name="Farone M.B."/>
        </authorList>
    </citation>
    <scope>NUCLEOTIDE SEQUENCE [LARGE SCALE GENOMIC DNA]</scope>
    <source>
        <strain evidence="9">HT99</strain>
    </source>
</reference>
<keyword evidence="11" id="KW-1185">Reference proteome</keyword>
<dbReference type="SUPFAM" id="SSF52768">
    <property type="entry name" value="Arginase/deacetylase"/>
    <property type="match status" value="1"/>
</dbReference>
<evidence type="ECO:0000256" key="8">
    <source>
        <dbReference type="PROSITE-ProRule" id="PRU00742"/>
    </source>
</evidence>
<evidence type="ECO:0000313" key="11">
    <source>
        <dbReference type="Proteomes" id="UP000051497"/>
    </source>
</evidence>
<dbReference type="HAMAP" id="MF_00737">
    <property type="entry name" value="Formimidoylglutam"/>
    <property type="match status" value="1"/>
</dbReference>
<dbReference type="Gene3D" id="3.40.800.10">
    <property type="entry name" value="Ureohydrolase domain"/>
    <property type="match status" value="1"/>
</dbReference>
<comment type="pathway">
    <text evidence="5">Amino-acid degradation; L-histidine degradation into L-glutamate; L-glutamate from N-formimidoyl-L-glutamate (hydrolase route): step 1/1.</text>
</comment>
<feature type="binding site" evidence="5">
    <location>
        <position position="170"/>
    </location>
    <ligand>
        <name>Mn(2+)</name>
        <dbReference type="ChEBI" id="CHEBI:29035"/>
        <label>2</label>
    </ligand>
</feature>
<evidence type="ECO:0000256" key="3">
    <source>
        <dbReference type="ARBA" id="ARBA00022808"/>
    </source>
</evidence>
<dbReference type="GO" id="GO:0019556">
    <property type="term" value="P:L-histidine catabolic process to glutamate and formamide"/>
    <property type="evidence" value="ECO:0007669"/>
    <property type="project" value="UniProtKB-UniRule"/>
</dbReference>
<dbReference type="InterPro" id="IPR005923">
    <property type="entry name" value="HutG"/>
</dbReference>
<feature type="binding site" evidence="5">
    <location>
        <position position="261"/>
    </location>
    <ligand>
        <name>Mn(2+)</name>
        <dbReference type="ChEBI" id="CHEBI:29035"/>
        <label>2</label>
    </ligand>
</feature>
<accession>A0A0Q9YQ27</accession>
<dbReference type="InterPro" id="IPR006035">
    <property type="entry name" value="Ureohydrolase"/>
</dbReference>
<keyword evidence="3 5" id="KW-0369">Histidine metabolism</keyword>
<organism evidence="9">
    <name type="scientific">Candidatus Berkiella aquae</name>
    <dbReference type="NCBI Taxonomy" id="295108"/>
    <lineage>
        <taxon>Bacteria</taxon>
        <taxon>Pseudomonadati</taxon>
        <taxon>Pseudomonadota</taxon>
        <taxon>Gammaproteobacteria</taxon>
        <taxon>Candidatus Berkiellales</taxon>
        <taxon>Candidatus Berkiellaceae</taxon>
        <taxon>Candidatus Berkiella</taxon>
    </lineage>
</organism>